<evidence type="ECO:0000259" key="8">
    <source>
        <dbReference type="Pfam" id="PF04030"/>
    </source>
</evidence>
<gene>
    <name evidence="10" type="ORF">Taro_021775</name>
</gene>
<keyword evidence="11" id="KW-1185">Reference proteome</keyword>
<dbReference type="InterPro" id="IPR055154">
    <property type="entry name" value="GULLO2-like_C"/>
</dbReference>
<dbReference type="InterPro" id="IPR050432">
    <property type="entry name" value="FAD-linked_Oxidoreductases_BP"/>
</dbReference>
<dbReference type="PANTHER" id="PTHR13878:SF104">
    <property type="entry name" value="FAD-BINDING PCMH-TYPE DOMAIN-CONTAINING PROTEIN"/>
    <property type="match status" value="1"/>
</dbReference>
<evidence type="ECO:0000259" key="9">
    <source>
        <dbReference type="Pfam" id="PF22906"/>
    </source>
</evidence>
<feature type="domain" description="D-arabinono-1,4-lactone oxidase C-terminal" evidence="8">
    <location>
        <begin position="273"/>
        <end position="371"/>
    </location>
</feature>
<evidence type="ECO:0000256" key="6">
    <source>
        <dbReference type="ARBA" id="ARBA00048083"/>
    </source>
</evidence>
<evidence type="ECO:0000313" key="11">
    <source>
        <dbReference type="Proteomes" id="UP000652761"/>
    </source>
</evidence>
<feature type="domain" description="L-gulonolactone oxidase 2-like C-terminal" evidence="9">
    <location>
        <begin position="385"/>
        <end position="424"/>
    </location>
</feature>
<comment type="similarity">
    <text evidence="2">Belongs to the oxygen-dependent FAD-linked oxidoreductase family.</text>
</comment>
<dbReference type="InterPro" id="IPR010030">
    <property type="entry name" value="GULO_Plant"/>
</dbReference>
<accession>A0A843UZY6</accession>
<sequence length="439" mass="48376">MLGGPPPPRDARWGTGGPSSSRWAPGMPAIDYTKCHEPSTSDPHGRHTRVIPPACNTSNALVRMQVTLQLQPMFKRSIAQRVVEDAGFESTLESFASATEFGDVSWYVGRRRVVYKDDARLPITAPGKGKNDFAGFRPQPSIILAGIRTSEELLEATDNSEGKCDLAKVRMTTLLATGSGYQNNEGHLLEFTGFPVIGNHSDLQASGSCLTGKEDGVLTACGWDPRVGGLFYHQTAASISLPNIAAFIADVKKLRDLRPYSLCGLDLYSGLLMRFVRASTAYLGKTSDSVDIDMTYLRSRDPMDPRLDEDVLEEVEQMALFKHGGLPHWGKNRHVGFLGVREKYGTRIEQFVAAMKKYDPEGLFSSPWTDAVLGLQKESQLVVDRKGCALEGMCICSRDVHCALEKGYVCRPGLVYKEARVCRKVDQKERSEAVVHTEL</sequence>
<dbReference type="GO" id="GO:0003885">
    <property type="term" value="F:D-arabinono-1,4-lactone oxidase activity"/>
    <property type="evidence" value="ECO:0007669"/>
    <property type="project" value="InterPro"/>
</dbReference>
<proteinExistence type="inferred from homology"/>
<evidence type="ECO:0000256" key="4">
    <source>
        <dbReference type="ARBA" id="ARBA00022644"/>
    </source>
</evidence>
<dbReference type="Gene3D" id="3.30.70.2520">
    <property type="match status" value="1"/>
</dbReference>
<comment type="caution">
    <text evidence="10">The sequence shown here is derived from an EMBL/GenBank/DDBJ whole genome shotgun (WGS) entry which is preliminary data.</text>
</comment>
<comment type="catalytic activity">
    <reaction evidence="6">
        <text>L-gulono-1,4-lactone + O2 = L-ascorbate + H2O2 + H(+)</text>
        <dbReference type="Rhea" id="RHEA:32363"/>
        <dbReference type="ChEBI" id="CHEBI:15378"/>
        <dbReference type="ChEBI" id="CHEBI:15379"/>
        <dbReference type="ChEBI" id="CHEBI:16240"/>
        <dbReference type="ChEBI" id="CHEBI:17587"/>
        <dbReference type="ChEBI" id="CHEBI:38290"/>
        <dbReference type="EC" id="1.1.3.8"/>
    </reaction>
</comment>
<dbReference type="NCBIfam" id="TIGR01677">
    <property type="entry name" value="pln_FAD_oxido"/>
    <property type="match status" value="1"/>
</dbReference>
<keyword evidence="4" id="KW-0060">Ascorbate biosynthesis</keyword>
<evidence type="ECO:0000256" key="3">
    <source>
        <dbReference type="ARBA" id="ARBA00013121"/>
    </source>
</evidence>
<keyword evidence="5" id="KW-0560">Oxidoreductase</keyword>
<dbReference type="GO" id="GO:0050105">
    <property type="term" value="F:L-gulonolactone oxidase activity"/>
    <property type="evidence" value="ECO:0007669"/>
    <property type="project" value="UniProtKB-EC"/>
</dbReference>
<dbReference type="PANTHER" id="PTHR13878">
    <property type="entry name" value="GULONOLACTONE OXIDASE"/>
    <property type="match status" value="1"/>
</dbReference>
<comment type="pathway">
    <text evidence="1">Cofactor biosynthesis; L-ascorbate biosynthesis.</text>
</comment>
<protein>
    <recommendedName>
        <fullName evidence="3">L-gulonolactone oxidase</fullName>
        <ecNumber evidence="3">1.1.3.8</ecNumber>
    </recommendedName>
</protein>
<dbReference type="GO" id="GO:0019853">
    <property type="term" value="P:L-ascorbic acid biosynthetic process"/>
    <property type="evidence" value="ECO:0007669"/>
    <property type="project" value="UniProtKB-UniPathway"/>
</dbReference>
<dbReference type="UniPathway" id="UPA00132"/>
<evidence type="ECO:0000256" key="7">
    <source>
        <dbReference type="SAM" id="MobiDB-lite"/>
    </source>
</evidence>
<dbReference type="Pfam" id="PF04030">
    <property type="entry name" value="ALO"/>
    <property type="match status" value="1"/>
</dbReference>
<evidence type="ECO:0000313" key="10">
    <source>
        <dbReference type="EMBL" id="MQL89205.1"/>
    </source>
</evidence>
<evidence type="ECO:0000256" key="5">
    <source>
        <dbReference type="ARBA" id="ARBA00023002"/>
    </source>
</evidence>
<evidence type="ECO:0000256" key="1">
    <source>
        <dbReference type="ARBA" id="ARBA00005147"/>
    </source>
</evidence>
<dbReference type="GO" id="GO:0016020">
    <property type="term" value="C:membrane"/>
    <property type="evidence" value="ECO:0007669"/>
    <property type="project" value="InterPro"/>
</dbReference>
<reference evidence="10" key="1">
    <citation type="submission" date="2017-07" db="EMBL/GenBank/DDBJ databases">
        <title>Taro Niue Genome Assembly and Annotation.</title>
        <authorList>
            <person name="Atibalentja N."/>
            <person name="Keating K."/>
            <person name="Fields C.J."/>
        </authorList>
    </citation>
    <scope>NUCLEOTIDE SEQUENCE</scope>
    <source>
        <strain evidence="10">Niue_2</strain>
        <tissue evidence="10">Leaf</tissue>
    </source>
</reference>
<organism evidence="10 11">
    <name type="scientific">Colocasia esculenta</name>
    <name type="common">Wild taro</name>
    <name type="synonym">Arum esculentum</name>
    <dbReference type="NCBI Taxonomy" id="4460"/>
    <lineage>
        <taxon>Eukaryota</taxon>
        <taxon>Viridiplantae</taxon>
        <taxon>Streptophyta</taxon>
        <taxon>Embryophyta</taxon>
        <taxon>Tracheophyta</taxon>
        <taxon>Spermatophyta</taxon>
        <taxon>Magnoliopsida</taxon>
        <taxon>Liliopsida</taxon>
        <taxon>Araceae</taxon>
        <taxon>Aroideae</taxon>
        <taxon>Colocasieae</taxon>
        <taxon>Colocasia</taxon>
    </lineage>
</organism>
<dbReference type="AlphaFoldDB" id="A0A843UZY6"/>
<name>A0A843UZY6_COLES</name>
<evidence type="ECO:0000256" key="2">
    <source>
        <dbReference type="ARBA" id="ARBA00005466"/>
    </source>
</evidence>
<dbReference type="OrthoDB" id="610608at2759"/>
<dbReference type="EC" id="1.1.3.8" evidence="3"/>
<feature type="region of interest" description="Disordered" evidence="7">
    <location>
        <begin position="1"/>
        <end position="30"/>
    </location>
</feature>
<dbReference type="Pfam" id="PF22906">
    <property type="entry name" value="GULLO2-like_3rd"/>
    <property type="match status" value="1"/>
</dbReference>
<dbReference type="EMBL" id="NMUH01001127">
    <property type="protein sequence ID" value="MQL89205.1"/>
    <property type="molecule type" value="Genomic_DNA"/>
</dbReference>
<dbReference type="Proteomes" id="UP000652761">
    <property type="component" value="Unassembled WGS sequence"/>
</dbReference>
<dbReference type="InterPro" id="IPR007173">
    <property type="entry name" value="ALO_C"/>
</dbReference>